<dbReference type="FunFam" id="1.20.120.1780:FF:000001">
    <property type="entry name" value="4-hydroxybenzoate octaprenyltransferase"/>
    <property type="match status" value="1"/>
</dbReference>
<dbReference type="PANTHER" id="PTHR11048">
    <property type="entry name" value="PRENYLTRANSFERASES"/>
    <property type="match status" value="1"/>
</dbReference>
<evidence type="ECO:0000256" key="4">
    <source>
        <dbReference type="ARBA" id="ARBA00022475"/>
    </source>
</evidence>
<comment type="similarity">
    <text evidence="3 12">Belongs to the UbiA prenyltransferase family.</text>
</comment>
<keyword evidence="8 12" id="KW-0812">Transmembrane</keyword>
<keyword evidence="9 12" id="KW-0460">Magnesium</keyword>
<dbReference type="InterPro" id="IPR030470">
    <property type="entry name" value="UbiA_prenylTrfase_CS"/>
</dbReference>
<dbReference type="EC" id="2.5.1.39" evidence="12 13"/>
<feature type="transmembrane region" description="Helical" evidence="12">
    <location>
        <begin position="95"/>
        <end position="115"/>
    </location>
</feature>
<protein>
    <recommendedName>
        <fullName evidence="12 13">4-hydroxybenzoate octaprenyltransferase</fullName>
        <ecNumber evidence="12 13">2.5.1.39</ecNumber>
    </recommendedName>
    <alternativeName>
        <fullName evidence="12">4-HB polyprenyltransferase</fullName>
    </alternativeName>
</protein>
<keyword evidence="6 12" id="KW-0808">Transferase</keyword>
<evidence type="ECO:0000256" key="9">
    <source>
        <dbReference type="ARBA" id="ARBA00022842"/>
    </source>
</evidence>
<accession>A0A3E1K8Y4</accession>
<feature type="transmembrane region" description="Helical" evidence="12">
    <location>
        <begin position="148"/>
        <end position="166"/>
    </location>
</feature>
<evidence type="ECO:0000256" key="3">
    <source>
        <dbReference type="ARBA" id="ARBA00005985"/>
    </source>
</evidence>
<feature type="transmembrane region" description="Helical" evidence="12">
    <location>
        <begin position="27"/>
        <end position="47"/>
    </location>
</feature>
<evidence type="ECO:0000256" key="8">
    <source>
        <dbReference type="ARBA" id="ARBA00022692"/>
    </source>
</evidence>
<dbReference type="PROSITE" id="PS00943">
    <property type="entry name" value="UBIA"/>
    <property type="match status" value="1"/>
</dbReference>
<evidence type="ECO:0000256" key="11">
    <source>
        <dbReference type="ARBA" id="ARBA00023136"/>
    </source>
</evidence>
<evidence type="ECO:0000313" key="14">
    <source>
        <dbReference type="EMBL" id="RFF30577.1"/>
    </source>
</evidence>
<sequence length="296" mass="33077">MEFRLRARIFSSPAGPWLRLMRFDRPIGIALLLWPTWWGLWFAAGGVPSIKNLVIFTAGVIVMRATGCVINDYADRELDPHVARTVDRPIAAGEITARQALLLFFALLAAAFVLVLLTNRLTILMAFFGALLAATYPFFKRFTHFPQLVLGASFSWAIPMAFAAEAGQVPALAWWLFAANFIWTVIFDTEYAMADRDDDLKVGVKSTAIAFGRADVPILGALMGVMIALLLMIGLRYLPEPAWFTAVALVFLHFQLQLWRIRDRDPATCFRTFLSNHWVGLFIFTGAAVSLAMQQT</sequence>
<comment type="catalytic activity">
    <reaction evidence="12">
        <text>all-trans-octaprenyl diphosphate + 4-hydroxybenzoate = 4-hydroxy-3-(all-trans-octaprenyl)benzoate + diphosphate</text>
        <dbReference type="Rhea" id="RHEA:27782"/>
        <dbReference type="ChEBI" id="CHEBI:1617"/>
        <dbReference type="ChEBI" id="CHEBI:17879"/>
        <dbReference type="ChEBI" id="CHEBI:33019"/>
        <dbReference type="ChEBI" id="CHEBI:57711"/>
        <dbReference type="EC" id="2.5.1.39"/>
    </reaction>
</comment>
<dbReference type="GO" id="GO:0005886">
    <property type="term" value="C:plasma membrane"/>
    <property type="evidence" value="ECO:0007669"/>
    <property type="project" value="UniProtKB-SubCell"/>
</dbReference>
<feature type="transmembrane region" description="Helical" evidence="12">
    <location>
        <begin position="273"/>
        <end position="293"/>
    </location>
</feature>
<keyword evidence="4 12" id="KW-1003">Cell membrane</keyword>
<dbReference type="FunFam" id="1.10.357.140:FF:000002">
    <property type="entry name" value="4-hydroxybenzoate octaprenyltransferase"/>
    <property type="match status" value="1"/>
</dbReference>
<evidence type="ECO:0000313" key="15">
    <source>
        <dbReference type="Proteomes" id="UP000260351"/>
    </source>
</evidence>
<dbReference type="AlphaFoldDB" id="A0A3E1K8Y4"/>
<evidence type="ECO:0000256" key="5">
    <source>
        <dbReference type="ARBA" id="ARBA00022519"/>
    </source>
</evidence>
<dbReference type="HAMAP" id="MF_01635">
    <property type="entry name" value="UbiA"/>
    <property type="match status" value="1"/>
</dbReference>
<comment type="pathway">
    <text evidence="12">Cofactor biosynthesis; ubiquinone biosynthesis.</text>
</comment>
<keyword evidence="10 12" id="KW-1133">Transmembrane helix</keyword>
<dbReference type="GO" id="GO:0006744">
    <property type="term" value="P:ubiquinone biosynthetic process"/>
    <property type="evidence" value="ECO:0007669"/>
    <property type="project" value="UniProtKB-UniRule"/>
</dbReference>
<keyword evidence="5 12" id="KW-0997">Cell inner membrane</keyword>
<dbReference type="PANTHER" id="PTHR11048:SF28">
    <property type="entry name" value="4-HYDROXYBENZOATE POLYPRENYLTRANSFERASE, MITOCHONDRIAL"/>
    <property type="match status" value="1"/>
</dbReference>
<dbReference type="CDD" id="cd13959">
    <property type="entry name" value="PT_UbiA_COQ2"/>
    <property type="match status" value="1"/>
</dbReference>
<comment type="function">
    <text evidence="12">Catalyzes the prenylation of para-hydroxybenzoate (PHB) with an all-trans polyprenyl group. Mediates the second step in the final reaction sequence of ubiquinone-8 (UQ-8) biosynthesis, which is the condensation of the polyisoprenoid side chain with PHB, generating the first membrane-bound Q intermediate 3-octaprenyl-4-hydroxybenzoate.</text>
</comment>
<proteinExistence type="inferred from homology"/>
<feature type="transmembrane region" description="Helical" evidence="12">
    <location>
        <begin position="121"/>
        <end position="139"/>
    </location>
</feature>
<name>A0A3E1K8Y4_9GAMM</name>
<dbReference type="RefSeq" id="WP_116650520.1">
    <property type="nucleotide sequence ID" value="NZ_QUZK01000034.1"/>
</dbReference>
<evidence type="ECO:0000256" key="13">
    <source>
        <dbReference type="NCBIfam" id="TIGR01474"/>
    </source>
</evidence>
<dbReference type="InterPro" id="IPR006370">
    <property type="entry name" value="HB_polyprenyltransferase-like"/>
</dbReference>
<evidence type="ECO:0000256" key="12">
    <source>
        <dbReference type="HAMAP-Rule" id="MF_01635"/>
    </source>
</evidence>
<comment type="subcellular location">
    <subcellularLocation>
        <location evidence="12">Cell inner membrane</location>
        <topology evidence="12">Multi-pass membrane protein</topology>
    </subcellularLocation>
    <subcellularLocation>
        <location evidence="2">Membrane</location>
        <topology evidence="2">Multi-pass membrane protein</topology>
    </subcellularLocation>
</comment>
<evidence type="ECO:0000256" key="6">
    <source>
        <dbReference type="ARBA" id="ARBA00022679"/>
    </source>
</evidence>
<gene>
    <name evidence="12" type="primary">ubiA</name>
    <name evidence="14" type="ORF">DZC52_07555</name>
</gene>
<reference evidence="14 15" key="1">
    <citation type="submission" date="2018-08" db="EMBL/GenBank/DDBJ databases">
        <title>Wenzhouxiangella salilacus sp. nov., a novel bacterium isolated from a saline lake in Xinjiang Province, China.</title>
        <authorList>
            <person name="Han S."/>
        </authorList>
    </citation>
    <scope>NUCLEOTIDE SEQUENCE [LARGE SCALE GENOMIC DNA]</scope>
    <source>
        <strain evidence="14 15">XDB06</strain>
    </source>
</reference>
<keyword evidence="15" id="KW-1185">Reference proteome</keyword>
<comment type="cofactor">
    <cofactor evidence="1 12">
        <name>Mg(2+)</name>
        <dbReference type="ChEBI" id="CHEBI:18420"/>
    </cofactor>
</comment>
<dbReference type="OrthoDB" id="9782418at2"/>
<dbReference type="Gene3D" id="1.20.120.1780">
    <property type="entry name" value="UbiA prenyltransferase"/>
    <property type="match status" value="1"/>
</dbReference>
<keyword evidence="7 12" id="KW-0831">Ubiquinone biosynthesis</keyword>
<dbReference type="EMBL" id="QUZK01000034">
    <property type="protein sequence ID" value="RFF30577.1"/>
    <property type="molecule type" value="Genomic_DNA"/>
</dbReference>
<dbReference type="InterPro" id="IPR039653">
    <property type="entry name" value="Prenyltransferase"/>
</dbReference>
<dbReference type="NCBIfam" id="TIGR01474">
    <property type="entry name" value="ubiA_proteo"/>
    <property type="match status" value="1"/>
</dbReference>
<dbReference type="UniPathway" id="UPA00232"/>
<dbReference type="InterPro" id="IPR000537">
    <property type="entry name" value="UbiA_prenyltransferase"/>
</dbReference>
<dbReference type="InterPro" id="IPR044878">
    <property type="entry name" value="UbiA_sf"/>
</dbReference>
<dbReference type="GO" id="GO:0008412">
    <property type="term" value="F:4-hydroxybenzoate polyprenyltransferase activity"/>
    <property type="evidence" value="ECO:0007669"/>
    <property type="project" value="UniProtKB-UniRule"/>
</dbReference>
<organism evidence="14 15">
    <name type="scientific">Wenzhouxiangella sediminis</name>
    <dbReference type="NCBI Taxonomy" id="1792836"/>
    <lineage>
        <taxon>Bacteria</taxon>
        <taxon>Pseudomonadati</taxon>
        <taxon>Pseudomonadota</taxon>
        <taxon>Gammaproteobacteria</taxon>
        <taxon>Chromatiales</taxon>
        <taxon>Wenzhouxiangellaceae</taxon>
        <taxon>Wenzhouxiangella</taxon>
    </lineage>
</organism>
<dbReference type="Pfam" id="PF01040">
    <property type="entry name" value="UbiA"/>
    <property type="match status" value="1"/>
</dbReference>
<comment type="caution">
    <text evidence="14">The sequence shown here is derived from an EMBL/GenBank/DDBJ whole genome shotgun (WGS) entry which is preliminary data.</text>
</comment>
<evidence type="ECO:0000256" key="7">
    <source>
        <dbReference type="ARBA" id="ARBA00022688"/>
    </source>
</evidence>
<feature type="transmembrane region" description="Helical" evidence="12">
    <location>
        <begin position="241"/>
        <end position="261"/>
    </location>
</feature>
<feature type="transmembrane region" description="Helical" evidence="12">
    <location>
        <begin position="214"/>
        <end position="235"/>
    </location>
</feature>
<evidence type="ECO:0000256" key="10">
    <source>
        <dbReference type="ARBA" id="ARBA00022989"/>
    </source>
</evidence>
<dbReference type="Proteomes" id="UP000260351">
    <property type="component" value="Unassembled WGS sequence"/>
</dbReference>
<evidence type="ECO:0000256" key="2">
    <source>
        <dbReference type="ARBA" id="ARBA00004141"/>
    </source>
</evidence>
<keyword evidence="11 12" id="KW-0472">Membrane</keyword>
<dbReference type="Gene3D" id="1.10.357.140">
    <property type="entry name" value="UbiA prenyltransferase"/>
    <property type="match status" value="1"/>
</dbReference>
<evidence type="ECO:0000256" key="1">
    <source>
        <dbReference type="ARBA" id="ARBA00001946"/>
    </source>
</evidence>